<dbReference type="PANTHER" id="PTHR47197">
    <property type="entry name" value="PROTEIN NIRF"/>
    <property type="match status" value="1"/>
</dbReference>
<reference evidence="3 4" key="1">
    <citation type="submission" date="2014-11" db="EMBL/GenBank/DDBJ databases">
        <title>Draft genome sequence of Kirrobacter mercurialis.</title>
        <authorList>
            <person name="Coil D.A."/>
            <person name="Eisen J.A."/>
        </authorList>
    </citation>
    <scope>NUCLEOTIDE SEQUENCE [LARGE SCALE GENOMIC DNA]</scope>
    <source>
        <strain evidence="3 4">Coronado</strain>
    </source>
</reference>
<name>A0A0B2C3Y6_9SPHN</name>
<feature type="signal peptide" evidence="2">
    <location>
        <begin position="1"/>
        <end position="18"/>
    </location>
</feature>
<protein>
    <recommendedName>
        <fullName evidence="5">ATP-binding protein</fullName>
    </recommendedName>
</protein>
<proteinExistence type="predicted"/>
<dbReference type="InterPro" id="IPR011045">
    <property type="entry name" value="N2O_reductase_N"/>
</dbReference>
<gene>
    <name evidence="3" type="ORF">PK98_03460</name>
</gene>
<dbReference type="Proteomes" id="UP000030988">
    <property type="component" value="Unassembled WGS sequence"/>
</dbReference>
<evidence type="ECO:0000256" key="1">
    <source>
        <dbReference type="SAM" id="MobiDB-lite"/>
    </source>
</evidence>
<evidence type="ECO:0008006" key="5">
    <source>
        <dbReference type="Google" id="ProtNLM"/>
    </source>
</evidence>
<dbReference type="PANTHER" id="PTHR47197:SF3">
    <property type="entry name" value="DIHYDRO-HEME D1 DEHYDROGENASE"/>
    <property type="match status" value="1"/>
</dbReference>
<dbReference type="Gene3D" id="2.130.10.10">
    <property type="entry name" value="YVTN repeat-like/Quinoprotein amine dehydrogenase"/>
    <property type="match status" value="1"/>
</dbReference>
<keyword evidence="4" id="KW-1185">Reference proteome</keyword>
<feature type="chain" id="PRO_5002087406" description="ATP-binding protein" evidence="2">
    <location>
        <begin position="19"/>
        <end position="465"/>
    </location>
</feature>
<comment type="caution">
    <text evidence="3">The sequence shown here is derived from an EMBL/GenBank/DDBJ whole genome shotgun (WGS) entry which is preliminary data.</text>
</comment>
<evidence type="ECO:0000313" key="3">
    <source>
        <dbReference type="EMBL" id="KHL26701.1"/>
    </source>
</evidence>
<organism evidence="3 4">
    <name type="scientific">Croceibacterium mercuriale</name>
    <dbReference type="NCBI Taxonomy" id="1572751"/>
    <lineage>
        <taxon>Bacteria</taxon>
        <taxon>Pseudomonadati</taxon>
        <taxon>Pseudomonadota</taxon>
        <taxon>Alphaproteobacteria</taxon>
        <taxon>Sphingomonadales</taxon>
        <taxon>Erythrobacteraceae</taxon>
        <taxon>Croceibacterium</taxon>
    </lineage>
</organism>
<sequence length="465" mass="47348">MSLLATAALFAGAVPVLAQDAFTTLNRTAEAQVTFSGPDRMTPIQAGSTVTVGGEGFQPGQQVTLLVGTTPLGTPLTADAEGKITGTVTVPSNAVSGTHPVVAVTNAPYTALVAELKVSPVVPLSGQDRFTVTNGIAARGIYQTAYSPAADAIFVTTAVGRPPVTVSELVKMNPDTLEVLARATPPAAPARDARPGQPQRPGQSNEPGLFAVYGVGVDDSDGNVWVTNTRQNTIAVYKQADLSLVQQFAPNTVPHPRDVRVHAGKAYIAATNEPFVAVIDTATLEPLAPIPIQSGKRGEAFGGASLSLDAANNRLYVVSLSSAEVAVIDTTTSQVGKVFPLPGARGAIGVSHDPATGRIYVAAQGSDNLLVLDGETGAVIADTPVGAGALNVAFDPASKQAYVTSRGAGTVTVTDADGKIVANLGPAPLANHVTLGEPGVIYAAVKSGQASGEEGDTVMRIAPKR</sequence>
<dbReference type="EMBL" id="JTDN01000001">
    <property type="protein sequence ID" value="KHL26701.1"/>
    <property type="molecule type" value="Genomic_DNA"/>
</dbReference>
<accession>A0A0B2C3Y6</accession>
<dbReference type="STRING" id="1572751.PK98_03460"/>
<dbReference type="InterPro" id="IPR051200">
    <property type="entry name" value="Host-pathogen_enzymatic-act"/>
</dbReference>
<evidence type="ECO:0000256" key="2">
    <source>
        <dbReference type="SAM" id="SignalP"/>
    </source>
</evidence>
<evidence type="ECO:0000313" key="4">
    <source>
        <dbReference type="Proteomes" id="UP000030988"/>
    </source>
</evidence>
<dbReference type="SUPFAM" id="SSF50974">
    <property type="entry name" value="Nitrous oxide reductase, N-terminal domain"/>
    <property type="match status" value="1"/>
</dbReference>
<dbReference type="AlphaFoldDB" id="A0A0B2C3Y6"/>
<dbReference type="InterPro" id="IPR015943">
    <property type="entry name" value="WD40/YVTN_repeat-like_dom_sf"/>
</dbReference>
<keyword evidence="2" id="KW-0732">Signal</keyword>
<feature type="region of interest" description="Disordered" evidence="1">
    <location>
        <begin position="185"/>
        <end position="208"/>
    </location>
</feature>